<accession>A0AAW2RHB7</accession>
<comment type="caution">
    <text evidence="3">The sequence shown here is derived from an EMBL/GenBank/DDBJ whole genome shotgun (WGS) entry which is preliminary data.</text>
</comment>
<name>A0AAW2RHB7_9LAMI</name>
<feature type="domain" description="NB-ARC" evidence="2">
    <location>
        <begin position="1"/>
        <end position="119"/>
    </location>
</feature>
<proteinExistence type="predicted"/>
<organism evidence="3">
    <name type="scientific">Sesamum angustifolium</name>
    <dbReference type="NCBI Taxonomy" id="2727405"/>
    <lineage>
        <taxon>Eukaryota</taxon>
        <taxon>Viridiplantae</taxon>
        <taxon>Streptophyta</taxon>
        <taxon>Embryophyta</taxon>
        <taxon>Tracheophyta</taxon>
        <taxon>Spermatophyta</taxon>
        <taxon>Magnoliopsida</taxon>
        <taxon>eudicotyledons</taxon>
        <taxon>Gunneridae</taxon>
        <taxon>Pentapetalae</taxon>
        <taxon>asterids</taxon>
        <taxon>lamiids</taxon>
        <taxon>Lamiales</taxon>
        <taxon>Pedaliaceae</taxon>
        <taxon>Sesamum</taxon>
    </lineage>
</organism>
<dbReference type="PANTHER" id="PTHR36766">
    <property type="entry name" value="PLANT BROAD-SPECTRUM MILDEW RESISTANCE PROTEIN RPW8"/>
    <property type="match status" value="1"/>
</dbReference>
<dbReference type="InterPro" id="IPR002182">
    <property type="entry name" value="NB-ARC"/>
</dbReference>
<protein>
    <submittedName>
        <fullName evidence="3">Disease resistance protein</fullName>
    </submittedName>
</protein>
<dbReference type="PANTHER" id="PTHR36766:SF58">
    <property type="entry name" value="NB-ARC DOMAIN-CONTAINING PROTEIN"/>
    <property type="match status" value="1"/>
</dbReference>
<dbReference type="Gene3D" id="3.40.50.300">
    <property type="entry name" value="P-loop containing nucleotide triphosphate hydrolases"/>
    <property type="match status" value="1"/>
</dbReference>
<gene>
    <name evidence="3" type="ORF">Sangu_0039800</name>
</gene>
<keyword evidence="1" id="KW-0611">Plant defense</keyword>
<reference evidence="3" key="1">
    <citation type="submission" date="2020-06" db="EMBL/GenBank/DDBJ databases">
        <authorList>
            <person name="Li T."/>
            <person name="Hu X."/>
            <person name="Zhang T."/>
            <person name="Song X."/>
            <person name="Zhang H."/>
            <person name="Dai N."/>
            <person name="Sheng W."/>
            <person name="Hou X."/>
            <person name="Wei L."/>
        </authorList>
    </citation>
    <scope>NUCLEOTIDE SEQUENCE</scope>
    <source>
        <strain evidence="3">G01</strain>
        <tissue evidence="3">Leaf</tissue>
    </source>
</reference>
<dbReference type="SUPFAM" id="SSF52540">
    <property type="entry name" value="P-loop containing nucleoside triphosphate hydrolases"/>
    <property type="match status" value="1"/>
</dbReference>
<evidence type="ECO:0000313" key="3">
    <source>
        <dbReference type="EMBL" id="KAL0379755.1"/>
    </source>
</evidence>
<dbReference type="AlphaFoldDB" id="A0AAW2RHB7"/>
<evidence type="ECO:0000256" key="1">
    <source>
        <dbReference type="ARBA" id="ARBA00022821"/>
    </source>
</evidence>
<sequence>MWITVSNRYQETESELKKVQNLIAKRLKLELPEESIETRTSQLRARLLMEKAFLLILDDVWHPIDLDRLGIPEPQVLRGGKIILTARSSNICSQMADVTLKIEALNEDEAWRMFCKSAGE</sequence>
<reference evidence="3" key="2">
    <citation type="journal article" date="2024" name="Plant">
        <title>Genomic evolution and insights into agronomic trait innovations of Sesamum species.</title>
        <authorList>
            <person name="Miao H."/>
            <person name="Wang L."/>
            <person name="Qu L."/>
            <person name="Liu H."/>
            <person name="Sun Y."/>
            <person name="Le M."/>
            <person name="Wang Q."/>
            <person name="Wei S."/>
            <person name="Zheng Y."/>
            <person name="Lin W."/>
            <person name="Duan Y."/>
            <person name="Cao H."/>
            <person name="Xiong S."/>
            <person name="Wang X."/>
            <person name="Wei L."/>
            <person name="Li C."/>
            <person name="Ma Q."/>
            <person name="Ju M."/>
            <person name="Zhao R."/>
            <person name="Li G."/>
            <person name="Mu C."/>
            <person name="Tian Q."/>
            <person name="Mei H."/>
            <person name="Zhang T."/>
            <person name="Gao T."/>
            <person name="Zhang H."/>
        </authorList>
    </citation>
    <scope>NUCLEOTIDE SEQUENCE</scope>
    <source>
        <strain evidence="3">G01</strain>
    </source>
</reference>
<dbReference type="Pfam" id="PF00931">
    <property type="entry name" value="NB-ARC"/>
    <property type="match status" value="1"/>
</dbReference>
<dbReference type="EMBL" id="JACGWK010000001">
    <property type="protein sequence ID" value="KAL0379755.1"/>
    <property type="molecule type" value="Genomic_DNA"/>
</dbReference>
<dbReference type="GO" id="GO:0006952">
    <property type="term" value="P:defense response"/>
    <property type="evidence" value="ECO:0007669"/>
    <property type="project" value="UniProtKB-KW"/>
</dbReference>
<dbReference type="InterPro" id="IPR027417">
    <property type="entry name" value="P-loop_NTPase"/>
</dbReference>
<dbReference type="GO" id="GO:0043531">
    <property type="term" value="F:ADP binding"/>
    <property type="evidence" value="ECO:0007669"/>
    <property type="project" value="InterPro"/>
</dbReference>
<evidence type="ECO:0000259" key="2">
    <source>
        <dbReference type="Pfam" id="PF00931"/>
    </source>
</evidence>